<reference evidence="2 3" key="1">
    <citation type="journal article" date="2013" name="Antonie Van Leeuwenhoek">
        <title>Echinimonas agarilytica gen. nov., sp. nov., a new gammaproteobacterium isolated from the sea urchin Strongylocentrotus intermedius.</title>
        <authorList>
            <person name="Nedashkovskaya O.I."/>
            <person name="Stenkova A.M."/>
            <person name="Zhukova N.V."/>
            <person name="Van Trappen S."/>
            <person name="Lee J.S."/>
            <person name="Kim S.B."/>
        </authorList>
    </citation>
    <scope>NUCLEOTIDE SEQUENCE [LARGE SCALE GENOMIC DNA]</scope>
    <source>
        <strain evidence="2 3">KMM 6351</strain>
    </source>
</reference>
<organism evidence="2 3">
    <name type="scientific">Echinimonas agarilytica</name>
    <dbReference type="NCBI Taxonomy" id="1215918"/>
    <lineage>
        <taxon>Bacteria</taxon>
        <taxon>Pseudomonadati</taxon>
        <taxon>Pseudomonadota</taxon>
        <taxon>Gammaproteobacteria</taxon>
        <taxon>Alteromonadales</taxon>
        <taxon>Echinimonadaceae</taxon>
        <taxon>Echinimonas</taxon>
    </lineage>
</organism>
<dbReference type="Proteomes" id="UP001165393">
    <property type="component" value="Unassembled WGS sequence"/>
</dbReference>
<name>A0AA41W4A5_9GAMM</name>
<evidence type="ECO:0000313" key="3">
    <source>
        <dbReference type="Proteomes" id="UP001165393"/>
    </source>
</evidence>
<sequence>MTTNTISLPTDTNPNNDAIRLVLTTCATQQQAETIAKGVLAAKLVACVNVIPNVQSWYQWQGKVCNDNELKLVIKTRADNLNATMAWLEAHHPYQTPEILSISANAGNRAYLQWIQDVC</sequence>
<protein>
    <submittedName>
        <fullName evidence="2">Divalent-cation tolerance protein CutA</fullName>
    </submittedName>
</protein>
<dbReference type="GO" id="GO:0005507">
    <property type="term" value="F:copper ion binding"/>
    <property type="evidence" value="ECO:0007669"/>
    <property type="project" value="TreeGrafter"/>
</dbReference>
<dbReference type="InterPro" id="IPR011322">
    <property type="entry name" value="N-reg_PII-like_a/b"/>
</dbReference>
<dbReference type="RefSeq" id="WP_251259864.1">
    <property type="nucleotide sequence ID" value="NZ_JAMQGP010000001.1"/>
</dbReference>
<gene>
    <name evidence="2" type="ORF">NAF29_02295</name>
</gene>
<dbReference type="PANTHER" id="PTHR23419:SF8">
    <property type="entry name" value="FI09726P"/>
    <property type="match status" value="1"/>
</dbReference>
<evidence type="ECO:0000256" key="1">
    <source>
        <dbReference type="ARBA" id="ARBA00010169"/>
    </source>
</evidence>
<keyword evidence="3" id="KW-1185">Reference proteome</keyword>
<dbReference type="SUPFAM" id="SSF54913">
    <property type="entry name" value="GlnB-like"/>
    <property type="match status" value="1"/>
</dbReference>
<accession>A0AA41W4A5</accession>
<comment type="similarity">
    <text evidence="1">Belongs to the CutA family.</text>
</comment>
<dbReference type="GO" id="GO:0010038">
    <property type="term" value="P:response to metal ion"/>
    <property type="evidence" value="ECO:0007669"/>
    <property type="project" value="InterPro"/>
</dbReference>
<comment type="caution">
    <text evidence="2">The sequence shown here is derived from an EMBL/GenBank/DDBJ whole genome shotgun (WGS) entry which is preliminary data.</text>
</comment>
<dbReference type="EMBL" id="JAMQGP010000001">
    <property type="protein sequence ID" value="MCM2678500.1"/>
    <property type="molecule type" value="Genomic_DNA"/>
</dbReference>
<proteinExistence type="inferred from homology"/>
<dbReference type="InterPro" id="IPR004323">
    <property type="entry name" value="Ion_tolerance_CutA"/>
</dbReference>
<dbReference type="Gene3D" id="3.30.70.120">
    <property type="match status" value="1"/>
</dbReference>
<dbReference type="PANTHER" id="PTHR23419">
    <property type="entry name" value="DIVALENT CATION TOLERANCE CUTA-RELATED"/>
    <property type="match status" value="1"/>
</dbReference>
<dbReference type="AlphaFoldDB" id="A0AA41W4A5"/>
<evidence type="ECO:0000313" key="2">
    <source>
        <dbReference type="EMBL" id="MCM2678500.1"/>
    </source>
</evidence>
<dbReference type="InterPro" id="IPR015867">
    <property type="entry name" value="N-reg_PII/ATP_PRibTrfase_C"/>
</dbReference>
<dbReference type="Pfam" id="PF03091">
    <property type="entry name" value="CutA1"/>
    <property type="match status" value="1"/>
</dbReference>